<keyword evidence="3" id="KW-1185">Reference proteome</keyword>
<dbReference type="EMBL" id="RBAL01000006">
    <property type="protein sequence ID" value="RKN42379.1"/>
    <property type="molecule type" value="Genomic_DNA"/>
</dbReference>
<feature type="region of interest" description="Disordered" evidence="1">
    <location>
        <begin position="40"/>
        <end position="114"/>
    </location>
</feature>
<dbReference type="Proteomes" id="UP000272474">
    <property type="component" value="Unassembled WGS sequence"/>
</dbReference>
<dbReference type="AlphaFoldDB" id="A0A3A9Z2X8"/>
<reference evidence="2 3" key="1">
    <citation type="journal article" date="2014" name="Int. J. Syst. Evol. Microbiol.">
        <title>Streptomyces hoynatensis sp. nov., isolated from deep marine sediment.</title>
        <authorList>
            <person name="Veyisoglu A."/>
            <person name="Sahin N."/>
        </authorList>
    </citation>
    <scope>NUCLEOTIDE SEQUENCE [LARGE SCALE GENOMIC DNA]</scope>
    <source>
        <strain evidence="2 3">KCTC 29097</strain>
    </source>
</reference>
<comment type="caution">
    <text evidence="2">The sequence shown here is derived from an EMBL/GenBank/DDBJ whole genome shotgun (WGS) entry which is preliminary data.</text>
</comment>
<organism evidence="2 3">
    <name type="scientific">Streptomyces hoynatensis</name>
    <dbReference type="NCBI Taxonomy" id="1141874"/>
    <lineage>
        <taxon>Bacteria</taxon>
        <taxon>Bacillati</taxon>
        <taxon>Actinomycetota</taxon>
        <taxon>Actinomycetes</taxon>
        <taxon>Kitasatosporales</taxon>
        <taxon>Streptomycetaceae</taxon>
        <taxon>Streptomyces</taxon>
    </lineage>
</organism>
<name>A0A3A9Z2X8_9ACTN</name>
<proteinExistence type="predicted"/>
<evidence type="ECO:0000256" key="1">
    <source>
        <dbReference type="SAM" id="MobiDB-lite"/>
    </source>
</evidence>
<feature type="compositionally biased region" description="Low complexity" evidence="1">
    <location>
        <begin position="70"/>
        <end position="102"/>
    </location>
</feature>
<accession>A0A3A9Z2X8</accession>
<sequence length="192" mass="18283">MDAALALVSVAAGSAATEAGRRAWDSLVALSRRLLGRAEAGTNEEAGSHGGPGTNEAAGVGEGAGPGAPGPAAGTAGAFGSFGSGETAGAAAGEPAAPASAGPEPPATPLAPVAPQDERAVRAFAALLAERARGDAGFAAELIRWGEAHRAALGAAGRAGSVTVHNTVSGNARIEGGLIQAGDITGDITFGS</sequence>
<protein>
    <submittedName>
        <fullName evidence="2">Uncharacterized protein</fullName>
    </submittedName>
</protein>
<gene>
    <name evidence="2" type="ORF">D7294_13240</name>
</gene>
<evidence type="ECO:0000313" key="3">
    <source>
        <dbReference type="Proteomes" id="UP000272474"/>
    </source>
</evidence>
<evidence type="ECO:0000313" key="2">
    <source>
        <dbReference type="EMBL" id="RKN42379.1"/>
    </source>
</evidence>